<gene>
    <name evidence="2" type="ORF">GF068_05705</name>
</gene>
<feature type="transmembrane region" description="Helical" evidence="1">
    <location>
        <begin position="263"/>
        <end position="282"/>
    </location>
</feature>
<reference evidence="2 3" key="1">
    <citation type="submission" date="2019-10" db="EMBL/GenBank/DDBJ databases">
        <title>A soil myxobacterium in the family Polyangiaceae.</title>
        <authorList>
            <person name="Li Y."/>
            <person name="Wang J."/>
        </authorList>
    </citation>
    <scope>NUCLEOTIDE SEQUENCE [LARGE SCALE GENOMIC DNA]</scope>
    <source>
        <strain evidence="2 3">DSM 14734</strain>
    </source>
</reference>
<name>A0A6N7PHD2_9BACT</name>
<evidence type="ECO:0000313" key="2">
    <source>
        <dbReference type="EMBL" id="MRG91419.1"/>
    </source>
</evidence>
<keyword evidence="1" id="KW-0812">Transmembrane</keyword>
<feature type="transmembrane region" description="Helical" evidence="1">
    <location>
        <begin position="49"/>
        <end position="69"/>
    </location>
</feature>
<feature type="transmembrane region" description="Helical" evidence="1">
    <location>
        <begin position="178"/>
        <end position="198"/>
    </location>
</feature>
<dbReference type="EMBL" id="WJIE01000001">
    <property type="protein sequence ID" value="MRG91419.1"/>
    <property type="molecule type" value="Genomic_DNA"/>
</dbReference>
<dbReference type="RefSeq" id="WP_153818211.1">
    <property type="nucleotide sequence ID" value="NZ_WJIE01000001.1"/>
</dbReference>
<protein>
    <submittedName>
        <fullName evidence="2">Uncharacterized protein</fullName>
    </submittedName>
</protein>
<feature type="transmembrane region" description="Helical" evidence="1">
    <location>
        <begin position="218"/>
        <end position="251"/>
    </location>
</feature>
<keyword evidence="3" id="KW-1185">Reference proteome</keyword>
<dbReference type="Proteomes" id="UP000440224">
    <property type="component" value="Unassembled WGS sequence"/>
</dbReference>
<dbReference type="OrthoDB" id="5526559at2"/>
<proteinExistence type="predicted"/>
<keyword evidence="1" id="KW-0472">Membrane</keyword>
<comment type="caution">
    <text evidence="2">The sequence shown here is derived from an EMBL/GenBank/DDBJ whole genome shotgun (WGS) entry which is preliminary data.</text>
</comment>
<dbReference type="AlphaFoldDB" id="A0A6N7PHD2"/>
<feature type="transmembrane region" description="Helical" evidence="1">
    <location>
        <begin position="12"/>
        <end position="37"/>
    </location>
</feature>
<evidence type="ECO:0000256" key="1">
    <source>
        <dbReference type="SAM" id="Phobius"/>
    </source>
</evidence>
<accession>A0A6N7PHD2</accession>
<sequence length="283" mass="30652">MAEFDVHAYGPAARTLAVALRLAALLNVLYVAAHIVGDMVTGSKTAPPLAVASGIALFSGGPLLVAFLLGRAHRGKAQIGPERLAIDLRRERFEIPMASIEGVRPWRLPLPGPGIRLVLGSNRSFQRRLALRDPAGLLKALGEVLPAARLALDHPAIRFAEARRAHGRRRWPYFVAKYGVLPLALAIVLFRLHQYIVFGGPFGQYHLMGLGPYVSAFLLRWVGVLGALVVYAGLVRIVVEVLSLGLSYLLPGRAKGVRRAAEILADVAYFMLVPGYVLSHLLA</sequence>
<organism evidence="2 3">
    <name type="scientific">Polyangium spumosum</name>
    <dbReference type="NCBI Taxonomy" id="889282"/>
    <lineage>
        <taxon>Bacteria</taxon>
        <taxon>Pseudomonadati</taxon>
        <taxon>Myxococcota</taxon>
        <taxon>Polyangia</taxon>
        <taxon>Polyangiales</taxon>
        <taxon>Polyangiaceae</taxon>
        <taxon>Polyangium</taxon>
    </lineage>
</organism>
<evidence type="ECO:0000313" key="3">
    <source>
        <dbReference type="Proteomes" id="UP000440224"/>
    </source>
</evidence>
<keyword evidence="1" id="KW-1133">Transmembrane helix</keyword>